<dbReference type="CDD" id="cd12797">
    <property type="entry name" value="M23_peptidase"/>
    <property type="match status" value="1"/>
</dbReference>
<gene>
    <name evidence="3" type="ORF">KK083_01475</name>
</gene>
<dbReference type="InterPro" id="IPR016047">
    <property type="entry name" value="M23ase_b-sheet_dom"/>
</dbReference>
<dbReference type="PANTHER" id="PTHR21666">
    <property type="entry name" value="PEPTIDASE-RELATED"/>
    <property type="match status" value="1"/>
</dbReference>
<evidence type="ECO:0000256" key="1">
    <source>
        <dbReference type="SAM" id="SignalP"/>
    </source>
</evidence>
<dbReference type="GO" id="GO:0004222">
    <property type="term" value="F:metalloendopeptidase activity"/>
    <property type="evidence" value="ECO:0007669"/>
    <property type="project" value="TreeGrafter"/>
</dbReference>
<name>A0AAP2GH10_9BACT</name>
<dbReference type="InterPro" id="IPR050570">
    <property type="entry name" value="Cell_wall_metabolism_enzyme"/>
</dbReference>
<keyword evidence="4" id="KW-1185">Reference proteome</keyword>
<dbReference type="Pfam" id="PF01551">
    <property type="entry name" value="Peptidase_M23"/>
    <property type="match status" value="1"/>
</dbReference>
<proteinExistence type="predicted"/>
<dbReference type="AlphaFoldDB" id="A0AAP2GH10"/>
<dbReference type="PANTHER" id="PTHR21666:SF286">
    <property type="entry name" value="LIPOPROTEIN NLPD"/>
    <property type="match status" value="1"/>
</dbReference>
<dbReference type="SUPFAM" id="SSF51261">
    <property type="entry name" value="Duplicated hybrid motif"/>
    <property type="match status" value="1"/>
</dbReference>
<dbReference type="RefSeq" id="WP_254159940.1">
    <property type="nucleotide sequence ID" value="NZ_JAHESF010000001.1"/>
</dbReference>
<organism evidence="3 4">
    <name type="scientific">Chryseosolibacter histidini</name>
    <dbReference type="NCBI Taxonomy" id="2782349"/>
    <lineage>
        <taxon>Bacteria</taxon>
        <taxon>Pseudomonadati</taxon>
        <taxon>Bacteroidota</taxon>
        <taxon>Cytophagia</taxon>
        <taxon>Cytophagales</taxon>
        <taxon>Chryseotaleaceae</taxon>
        <taxon>Chryseosolibacter</taxon>
    </lineage>
</organism>
<dbReference type="PROSITE" id="PS51257">
    <property type="entry name" value="PROKAR_LIPOPROTEIN"/>
    <property type="match status" value="1"/>
</dbReference>
<feature type="domain" description="M23ase beta-sheet core" evidence="2">
    <location>
        <begin position="74"/>
        <end position="170"/>
    </location>
</feature>
<feature type="chain" id="PRO_5042989510" evidence="1">
    <location>
        <begin position="31"/>
        <end position="187"/>
    </location>
</feature>
<dbReference type="Proteomes" id="UP001319200">
    <property type="component" value="Unassembled WGS sequence"/>
</dbReference>
<evidence type="ECO:0000313" key="4">
    <source>
        <dbReference type="Proteomes" id="UP001319200"/>
    </source>
</evidence>
<reference evidence="3 4" key="1">
    <citation type="submission" date="2021-05" db="EMBL/GenBank/DDBJ databases">
        <title>A Polyphasic approach of four new species of the genus Ohtaekwangia: Ohtaekwangia histidinii sp. nov., Ohtaekwangia cretensis sp. nov., Ohtaekwangia indiensis sp. nov., Ohtaekwangia reichenbachii sp. nov. from diverse environment.</title>
        <authorList>
            <person name="Octaviana S."/>
        </authorList>
    </citation>
    <scope>NUCLEOTIDE SEQUENCE [LARGE SCALE GENOMIC DNA]</scope>
    <source>
        <strain evidence="3 4">PWU4</strain>
    </source>
</reference>
<accession>A0AAP2GH10</accession>
<dbReference type="Gene3D" id="2.70.70.10">
    <property type="entry name" value="Glucose Permease (Domain IIA)"/>
    <property type="match status" value="1"/>
</dbReference>
<keyword evidence="1" id="KW-0732">Signal</keyword>
<evidence type="ECO:0000259" key="2">
    <source>
        <dbReference type="Pfam" id="PF01551"/>
    </source>
</evidence>
<sequence length="187" mass="20004">MMKNKKTKVSGISFLVLSCLALLSSSFVSAPYGTEFLTKITAGEKPSIAPVDLAKAKIGDGFGFRIHPATKTNKMHSGIDFILPEGESVMATASGEVVDVGSDKDRGTYVNIKHDEVYTTAYSHLKSAVVKIGDVITKKQLVGYVGSTGKTSSVPHLHYEVLKEGKHVNPIDYLPKSVAAKLPANKP</sequence>
<protein>
    <submittedName>
        <fullName evidence="3">M23 family metallopeptidase</fullName>
    </submittedName>
</protein>
<comment type="caution">
    <text evidence="3">The sequence shown here is derived from an EMBL/GenBank/DDBJ whole genome shotgun (WGS) entry which is preliminary data.</text>
</comment>
<dbReference type="InterPro" id="IPR011055">
    <property type="entry name" value="Dup_hybrid_motif"/>
</dbReference>
<feature type="signal peptide" evidence="1">
    <location>
        <begin position="1"/>
        <end position="30"/>
    </location>
</feature>
<dbReference type="EMBL" id="JAHESF010000001">
    <property type="protein sequence ID" value="MBT1695526.1"/>
    <property type="molecule type" value="Genomic_DNA"/>
</dbReference>
<evidence type="ECO:0000313" key="3">
    <source>
        <dbReference type="EMBL" id="MBT1695526.1"/>
    </source>
</evidence>